<accession>A0AAQ3P8M4</accession>
<evidence type="ECO:0000313" key="4">
    <source>
        <dbReference type="EMBL" id="WVZ21878.1"/>
    </source>
</evidence>
<evidence type="ECO:0000259" key="3">
    <source>
        <dbReference type="Pfam" id="PF13976"/>
    </source>
</evidence>
<dbReference type="EMBL" id="CP144700">
    <property type="protein sequence ID" value="WVZ21878.1"/>
    <property type="molecule type" value="Genomic_DNA"/>
</dbReference>
<dbReference type="AlphaFoldDB" id="A0AAQ3P8M4"/>
<dbReference type="PANTHER" id="PTHR11439:SF483">
    <property type="entry name" value="PEPTIDE SYNTHASE GLIP-LIKE, PUTATIVE (AFU_ORTHOLOGUE AFUA_3G12920)-RELATED"/>
    <property type="match status" value="1"/>
</dbReference>
<evidence type="ECO:0000259" key="2">
    <source>
        <dbReference type="Pfam" id="PF07727"/>
    </source>
</evidence>
<organism evidence="4 5">
    <name type="scientific">Vigna mungo</name>
    <name type="common">Black gram</name>
    <name type="synonym">Phaseolus mungo</name>
    <dbReference type="NCBI Taxonomy" id="3915"/>
    <lineage>
        <taxon>Eukaryota</taxon>
        <taxon>Viridiplantae</taxon>
        <taxon>Streptophyta</taxon>
        <taxon>Embryophyta</taxon>
        <taxon>Tracheophyta</taxon>
        <taxon>Spermatophyta</taxon>
        <taxon>Magnoliopsida</taxon>
        <taxon>eudicotyledons</taxon>
        <taxon>Gunneridae</taxon>
        <taxon>Pentapetalae</taxon>
        <taxon>rosids</taxon>
        <taxon>fabids</taxon>
        <taxon>Fabales</taxon>
        <taxon>Fabaceae</taxon>
        <taxon>Papilionoideae</taxon>
        <taxon>50 kb inversion clade</taxon>
        <taxon>NPAAA clade</taxon>
        <taxon>indigoferoid/millettioid clade</taxon>
        <taxon>Phaseoleae</taxon>
        <taxon>Vigna</taxon>
    </lineage>
</organism>
<dbReference type="CDD" id="cd09272">
    <property type="entry name" value="RNase_HI_RT_Ty1"/>
    <property type="match status" value="1"/>
</dbReference>
<gene>
    <name evidence="4" type="ORF">V8G54_000422</name>
</gene>
<sequence>MASVSQIRRICESALEVISATCNAKSNSITNGNLARQESYGGKSGPGSQRINLLVDRFTRFLNNKDGQKSRSDSKKTASEDDLIMMAKSKVAEGDLKQEIKSFTWYLDSGCSRHMTGSYKILKYLLQDYWLWLKHNLLSISQLCDGGLKITFESKYCLISNGSTDELLFLGKRLNNIYVIDFKETSFKSVVCLMTTEDGVWLWHKRLAHINMGQLNKLVPKDLMIDLPNIRYASARLCDAPLQLLHMDLFGPSRVKSLGGNSYELVIVDEAIFIGYSITSKAYHVYNKRTICFEESVHMAFDEYVETVINPKHNRKSTEVDHPEWKVSKNVSTDNIIGDISRGVSTRRQLNQFYMNVAFVSKIELKKIEDALRDENWMMAMQEELNQFKRNNVLELVPRTNNLQVIGTKWVFKNKMDDSGEIIKNKARLEEGIDYDETFAPVARLEAIRILLSIASVMKFKLYQMDVKSVFLNGYIKEEVYVEQPPEFEDFEHSDHVFKLRKALYRLKQAPRSWYERMSEFLIKKGFSRGEDEFKMSMMGELTYFLGLQVKQVRNGIFIHQSKYCTDLLKKFKMLDGKEAATPMTTNCYLDLDEAGKNVDQKMYRGFSVVKRILKYLKGTKTVSLSYPNETNVFLEGYSDFDFGGCKLDRKSTSGTCHLLGSSLVSWHSKKQVWVALSATDAGYIAARSCCAQSLWIKSQLEDYGAVKGDGDSGASEGQDDDRSCTISRRSSTSCRWILNSTRHTSNLTAILMEVKNEGEEEGLRLKIEEENQEKKSLETAQRQNCTAGRPIARSLHQGSDAWRICGTRQTARRWTPDVGRMSPGGCLLGSGLFSVALFRYK</sequence>
<dbReference type="Proteomes" id="UP001374535">
    <property type="component" value="Chromosome 1"/>
</dbReference>
<dbReference type="Pfam" id="PF13976">
    <property type="entry name" value="gag_pre-integrs"/>
    <property type="match status" value="1"/>
</dbReference>
<evidence type="ECO:0000256" key="1">
    <source>
        <dbReference type="SAM" id="MobiDB-lite"/>
    </source>
</evidence>
<reference evidence="4 5" key="1">
    <citation type="journal article" date="2023" name="Life. Sci Alliance">
        <title>Evolutionary insights into 3D genome organization and epigenetic landscape of Vigna mungo.</title>
        <authorList>
            <person name="Junaid A."/>
            <person name="Singh B."/>
            <person name="Bhatia S."/>
        </authorList>
    </citation>
    <scope>NUCLEOTIDE SEQUENCE [LARGE SCALE GENOMIC DNA]</scope>
    <source>
        <strain evidence="4">Urdbean</strain>
    </source>
</reference>
<evidence type="ECO:0008006" key="6">
    <source>
        <dbReference type="Google" id="ProtNLM"/>
    </source>
</evidence>
<keyword evidence="5" id="KW-1185">Reference proteome</keyword>
<proteinExistence type="predicted"/>
<feature type="region of interest" description="Disordered" evidence="1">
    <location>
        <begin position="708"/>
        <end position="727"/>
    </location>
</feature>
<dbReference type="InterPro" id="IPR013103">
    <property type="entry name" value="RVT_2"/>
</dbReference>
<dbReference type="PANTHER" id="PTHR11439">
    <property type="entry name" value="GAG-POL-RELATED RETROTRANSPOSON"/>
    <property type="match status" value="1"/>
</dbReference>
<dbReference type="InterPro" id="IPR025724">
    <property type="entry name" value="GAG-pre-integrase_dom"/>
</dbReference>
<evidence type="ECO:0000313" key="5">
    <source>
        <dbReference type="Proteomes" id="UP001374535"/>
    </source>
</evidence>
<dbReference type="Pfam" id="PF07727">
    <property type="entry name" value="RVT_2"/>
    <property type="match status" value="1"/>
</dbReference>
<protein>
    <recommendedName>
        <fullName evidence="6">Reverse transcriptase Ty1/copia-type domain-containing protein</fullName>
    </recommendedName>
</protein>
<feature type="domain" description="Reverse transcriptase Ty1/copia-type" evidence="2">
    <location>
        <begin position="391"/>
        <end position="530"/>
    </location>
</feature>
<feature type="domain" description="GAG-pre-integrase" evidence="3">
    <location>
        <begin position="177"/>
        <end position="239"/>
    </location>
</feature>
<name>A0AAQ3P8M4_VIGMU</name>